<dbReference type="SMART" id="SM00422">
    <property type="entry name" value="HTH_MERR"/>
    <property type="match status" value="1"/>
</dbReference>
<proteinExistence type="predicted"/>
<dbReference type="SUPFAM" id="SSF46955">
    <property type="entry name" value="Putative DNA-binding domain"/>
    <property type="match status" value="1"/>
</dbReference>
<dbReference type="PANTHER" id="PTHR30204">
    <property type="entry name" value="REDOX-CYCLING DRUG-SENSING TRANSCRIPTIONAL ACTIVATOR SOXR"/>
    <property type="match status" value="1"/>
</dbReference>
<keyword evidence="2" id="KW-0805">Transcription regulation</keyword>
<accession>A0A6I3S9E1</accession>
<evidence type="ECO:0000256" key="1">
    <source>
        <dbReference type="ARBA" id="ARBA00022491"/>
    </source>
</evidence>
<keyword evidence="3" id="KW-0238">DNA-binding</keyword>
<dbReference type="EMBL" id="WNCL01000039">
    <property type="protein sequence ID" value="MTU44001.1"/>
    <property type="molecule type" value="Genomic_DNA"/>
</dbReference>
<reference evidence="5 6" key="1">
    <citation type="journal article" date="2019" name="Nat. Med.">
        <title>A library of human gut bacterial isolates paired with longitudinal multiomics data enables mechanistic microbiome research.</title>
        <authorList>
            <person name="Poyet M."/>
            <person name="Groussin M."/>
            <person name="Gibbons S.M."/>
            <person name="Avila-Pacheco J."/>
            <person name="Jiang X."/>
            <person name="Kearney S.M."/>
            <person name="Perrotta A.R."/>
            <person name="Berdy B."/>
            <person name="Zhao S."/>
            <person name="Lieberman T.D."/>
            <person name="Swanson P.K."/>
            <person name="Smith M."/>
            <person name="Roesemann S."/>
            <person name="Alexander J.E."/>
            <person name="Rich S.A."/>
            <person name="Livny J."/>
            <person name="Vlamakis H."/>
            <person name="Clish C."/>
            <person name="Bullock K."/>
            <person name="Deik A."/>
            <person name="Scott J."/>
            <person name="Pierce K.A."/>
            <person name="Xavier R.J."/>
            <person name="Alm E.J."/>
        </authorList>
    </citation>
    <scope>NUCLEOTIDE SEQUENCE [LARGE SCALE GENOMIC DNA]</scope>
    <source>
        <strain evidence="5 6">BIOML-A2</strain>
    </source>
</reference>
<keyword evidence="1" id="KW-0678">Repressor</keyword>
<dbReference type="Proteomes" id="UP000462362">
    <property type="component" value="Unassembled WGS sequence"/>
</dbReference>
<dbReference type="InterPro" id="IPR047057">
    <property type="entry name" value="MerR_fam"/>
</dbReference>
<dbReference type="InterPro" id="IPR000551">
    <property type="entry name" value="MerR-type_HTH_dom"/>
</dbReference>
<dbReference type="Pfam" id="PF13411">
    <property type="entry name" value="MerR_1"/>
    <property type="match status" value="1"/>
</dbReference>
<sequence length="270" mass="30886">MLTVKKLADLLGLSPEVIRHYTHIGILKPVVNSGNNYKYYDEQDLLYLANIRVNRSLGLSLPQAQDFQSSSVKKQRNLLAERSQQLSAEIEKLRKLQKRLTEVETFLAQAEMCTMEGVVKDVRRDPIHSVYTFGLKKPHTDRLAIVQQWSKLFPFVHFSIKLPKEELNDPNFEGPYSVELGLGIVHKYLEEFQLHSTPPLETIPAGRFLIIYLKTYDILNLGPKDLKPLLDKVRSLNMSFTHSSSGRLLAIEETSEGPLFSILIRVRISD</sequence>
<dbReference type="Gene3D" id="1.10.1660.10">
    <property type="match status" value="1"/>
</dbReference>
<dbReference type="AlphaFoldDB" id="A0A6I3S9E1"/>
<evidence type="ECO:0000256" key="4">
    <source>
        <dbReference type="ARBA" id="ARBA00023163"/>
    </source>
</evidence>
<protein>
    <submittedName>
        <fullName evidence="5">MerR family transcriptional regulator</fullName>
    </submittedName>
</protein>
<dbReference type="GO" id="GO:0003677">
    <property type="term" value="F:DNA binding"/>
    <property type="evidence" value="ECO:0007669"/>
    <property type="project" value="UniProtKB-KW"/>
</dbReference>
<evidence type="ECO:0000313" key="6">
    <source>
        <dbReference type="Proteomes" id="UP000462362"/>
    </source>
</evidence>
<gene>
    <name evidence="5" type="ORF">GMD42_10350</name>
</gene>
<evidence type="ECO:0000256" key="3">
    <source>
        <dbReference type="ARBA" id="ARBA00023125"/>
    </source>
</evidence>
<keyword evidence="4" id="KW-0804">Transcription</keyword>
<dbReference type="RefSeq" id="WP_118632256.1">
    <property type="nucleotide sequence ID" value="NZ_CAKVUT010000219.1"/>
</dbReference>
<organism evidence="5 6">
    <name type="scientific">Parasutterella excrementihominis</name>
    <dbReference type="NCBI Taxonomy" id="487175"/>
    <lineage>
        <taxon>Bacteria</taxon>
        <taxon>Pseudomonadati</taxon>
        <taxon>Pseudomonadota</taxon>
        <taxon>Betaproteobacteria</taxon>
        <taxon>Burkholderiales</taxon>
        <taxon>Sutterellaceae</taxon>
        <taxon>Parasutterella</taxon>
    </lineage>
</organism>
<dbReference type="PANTHER" id="PTHR30204:SF69">
    <property type="entry name" value="MERR-FAMILY TRANSCRIPTIONAL REGULATOR"/>
    <property type="match status" value="1"/>
</dbReference>
<evidence type="ECO:0000313" key="5">
    <source>
        <dbReference type="EMBL" id="MTU44001.1"/>
    </source>
</evidence>
<dbReference type="PROSITE" id="PS50937">
    <property type="entry name" value="HTH_MERR_2"/>
    <property type="match status" value="1"/>
</dbReference>
<evidence type="ECO:0000256" key="2">
    <source>
        <dbReference type="ARBA" id="ARBA00023015"/>
    </source>
</evidence>
<dbReference type="InterPro" id="IPR009061">
    <property type="entry name" value="DNA-bd_dom_put_sf"/>
</dbReference>
<name>A0A6I3S9E1_9BURK</name>
<comment type="caution">
    <text evidence="5">The sequence shown here is derived from an EMBL/GenBank/DDBJ whole genome shotgun (WGS) entry which is preliminary data.</text>
</comment>
<dbReference type="GO" id="GO:0003700">
    <property type="term" value="F:DNA-binding transcription factor activity"/>
    <property type="evidence" value="ECO:0007669"/>
    <property type="project" value="InterPro"/>
</dbReference>